<dbReference type="Proteomes" id="UP000558688">
    <property type="component" value="Unassembled WGS sequence"/>
</dbReference>
<dbReference type="EMBL" id="JAAFOW010002786">
    <property type="protein sequence ID" value="KAF5256158.1"/>
    <property type="molecule type" value="Genomic_DNA"/>
</dbReference>
<evidence type="ECO:0000313" key="3">
    <source>
        <dbReference type="EMBL" id="KAF5256158.1"/>
    </source>
</evidence>
<dbReference type="PANTHER" id="PTHR24359">
    <property type="entry name" value="SERINE/THREONINE-PROTEIN KINASE SBK1"/>
    <property type="match status" value="1"/>
</dbReference>
<evidence type="ECO:0000259" key="2">
    <source>
        <dbReference type="PROSITE" id="PS50011"/>
    </source>
</evidence>
<dbReference type="SUPFAM" id="SSF56112">
    <property type="entry name" value="Protein kinase-like (PK-like)"/>
    <property type="match status" value="1"/>
</dbReference>
<dbReference type="PROSITE" id="PS50011">
    <property type="entry name" value="PROTEIN_KINASE_DOM"/>
    <property type="match status" value="1"/>
</dbReference>
<dbReference type="InterPro" id="IPR011009">
    <property type="entry name" value="Kinase-like_dom_sf"/>
</dbReference>
<organism evidence="3 4">
    <name type="scientific">Fusarium oxysporum</name>
    <name type="common">Fusarium vascular wilt</name>
    <dbReference type="NCBI Taxonomy" id="5507"/>
    <lineage>
        <taxon>Eukaryota</taxon>
        <taxon>Fungi</taxon>
        <taxon>Dikarya</taxon>
        <taxon>Ascomycota</taxon>
        <taxon>Pezizomycotina</taxon>
        <taxon>Sordariomycetes</taxon>
        <taxon>Hypocreomycetidae</taxon>
        <taxon>Hypocreales</taxon>
        <taxon>Nectriaceae</taxon>
        <taxon>Fusarium</taxon>
        <taxon>Fusarium oxysporum species complex</taxon>
    </lineage>
</organism>
<evidence type="ECO:0000256" key="1">
    <source>
        <dbReference type="SAM" id="MobiDB-lite"/>
    </source>
</evidence>
<dbReference type="GO" id="GO:0004674">
    <property type="term" value="F:protein serine/threonine kinase activity"/>
    <property type="evidence" value="ECO:0007669"/>
    <property type="project" value="TreeGrafter"/>
</dbReference>
<feature type="domain" description="Protein kinase" evidence="2">
    <location>
        <begin position="1"/>
        <end position="214"/>
    </location>
</feature>
<sequence length="313" mass="35382">MVASNPPKNRTGVLWFSSQMCGLMGALDTIHDPKHLHLEQGVIRKYGRHGDIKCDNILCFQKSGTTNEKILVISDFGLSAFNSDKSRSNIPNGKVPPVPGYRPPECDIEGGTVSRAFDIWTLGCLFLDFVTWFLGGHGYLAEFKRKRKTPFINGAVNDIFFTIKSLEKKKMEEKATYVALVKPEVTEWILTLRQHPNCSPFLHKALDLIEQDMLIVLSTEKKRSLSSKLLDDFEEISRRCQSQKGYVKGKPWGNDELRDARERMAQNITAVEIVPNETALALIRDHNRLPVHSGKSMKSIGPAQYKALERPEK</sequence>
<reference evidence="3" key="1">
    <citation type="submission" date="2020-02" db="EMBL/GenBank/DDBJ databases">
        <title>Identification and distribution of gene clusters putatively required for synthesis of sphingolipid metabolism inhibitors in phylogenetically diverse species of the filamentous fungus Fusarium.</title>
        <authorList>
            <person name="Kim H.-S."/>
            <person name="Busman M."/>
            <person name="Brown D.W."/>
            <person name="Divon H."/>
            <person name="Uhlig S."/>
            <person name="Proctor R.H."/>
        </authorList>
    </citation>
    <scope>NUCLEOTIDE SEQUENCE [LARGE SCALE GENOMIC DNA]</scope>
    <source>
        <strain evidence="3">NRRL 39464</strain>
    </source>
</reference>
<proteinExistence type="predicted"/>
<dbReference type="Pfam" id="PF00069">
    <property type="entry name" value="Pkinase"/>
    <property type="match status" value="1"/>
</dbReference>
<gene>
    <name evidence="3" type="ORF">FOXYS1_13383</name>
</gene>
<dbReference type="AlphaFoldDB" id="A0A8H5ED77"/>
<dbReference type="GO" id="GO:0005524">
    <property type="term" value="F:ATP binding"/>
    <property type="evidence" value="ECO:0007669"/>
    <property type="project" value="InterPro"/>
</dbReference>
<dbReference type="InterPro" id="IPR000719">
    <property type="entry name" value="Prot_kinase_dom"/>
</dbReference>
<protein>
    <recommendedName>
        <fullName evidence="2">Protein kinase domain-containing protein</fullName>
    </recommendedName>
</protein>
<evidence type="ECO:0000313" key="4">
    <source>
        <dbReference type="Proteomes" id="UP000558688"/>
    </source>
</evidence>
<name>A0A8H5ED77_FUSOX</name>
<dbReference type="PANTHER" id="PTHR24359:SF37">
    <property type="entry name" value="PROTEIN KINASE DOMAIN-CONTAINING PROTEIN"/>
    <property type="match status" value="1"/>
</dbReference>
<dbReference type="Gene3D" id="1.10.510.10">
    <property type="entry name" value="Transferase(Phosphotransferase) domain 1"/>
    <property type="match status" value="1"/>
</dbReference>
<comment type="caution">
    <text evidence="3">The sequence shown here is derived from an EMBL/GenBank/DDBJ whole genome shotgun (WGS) entry which is preliminary data.</text>
</comment>
<feature type="region of interest" description="Disordered" evidence="1">
    <location>
        <begin position="291"/>
        <end position="313"/>
    </location>
</feature>
<accession>A0A8H5ED77</accession>